<organism evidence="1">
    <name type="scientific">Anguilla anguilla</name>
    <name type="common">European freshwater eel</name>
    <name type="synonym">Muraena anguilla</name>
    <dbReference type="NCBI Taxonomy" id="7936"/>
    <lineage>
        <taxon>Eukaryota</taxon>
        <taxon>Metazoa</taxon>
        <taxon>Chordata</taxon>
        <taxon>Craniata</taxon>
        <taxon>Vertebrata</taxon>
        <taxon>Euteleostomi</taxon>
        <taxon>Actinopterygii</taxon>
        <taxon>Neopterygii</taxon>
        <taxon>Teleostei</taxon>
        <taxon>Anguilliformes</taxon>
        <taxon>Anguillidae</taxon>
        <taxon>Anguilla</taxon>
    </lineage>
</organism>
<reference evidence="1" key="1">
    <citation type="submission" date="2014-11" db="EMBL/GenBank/DDBJ databases">
        <authorList>
            <person name="Amaro Gonzalez C."/>
        </authorList>
    </citation>
    <scope>NUCLEOTIDE SEQUENCE</scope>
</reference>
<dbReference type="AlphaFoldDB" id="A0A0E9P8Q4"/>
<accession>A0A0E9P8Q4</accession>
<proteinExistence type="predicted"/>
<sequence>MPMQLLNSPNSLHTALGHFAFVNT</sequence>
<protein>
    <submittedName>
        <fullName evidence="1">Uncharacterized protein</fullName>
    </submittedName>
</protein>
<dbReference type="EMBL" id="GBXM01108117">
    <property type="protein sequence ID" value="JAH00460.1"/>
    <property type="molecule type" value="Transcribed_RNA"/>
</dbReference>
<name>A0A0E9P8Q4_ANGAN</name>
<evidence type="ECO:0000313" key="1">
    <source>
        <dbReference type="EMBL" id="JAH00460.1"/>
    </source>
</evidence>
<reference evidence="1" key="2">
    <citation type="journal article" date="2015" name="Fish Shellfish Immunol.">
        <title>Early steps in the European eel (Anguilla anguilla)-Vibrio vulnificus interaction in the gills: Role of the RtxA13 toxin.</title>
        <authorList>
            <person name="Callol A."/>
            <person name="Pajuelo D."/>
            <person name="Ebbesson L."/>
            <person name="Teles M."/>
            <person name="MacKenzie S."/>
            <person name="Amaro C."/>
        </authorList>
    </citation>
    <scope>NUCLEOTIDE SEQUENCE</scope>
</reference>